<dbReference type="Gene3D" id="3.10.20.90">
    <property type="entry name" value="Phosphatidylinositol 3-kinase Catalytic Subunit, Chain A, domain 1"/>
    <property type="match status" value="1"/>
</dbReference>
<gene>
    <name evidence="2" type="ORF">CYMTET_26013</name>
</gene>
<dbReference type="InterPro" id="IPR000626">
    <property type="entry name" value="Ubiquitin-like_dom"/>
</dbReference>
<reference evidence="2 3" key="1">
    <citation type="journal article" date="2015" name="Genome Biol. Evol.">
        <title>Comparative Genomics of a Bacterivorous Green Alga Reveals Evolutionary Causalities and Consequences of Phago-Mixotrophic Mode of Nutrition.</title>
        <authorList>
            <person name="Burns J.A."/>
            <person name="Paasch A."/>
            <person name="Narechania A."/>
            <person name="Kim E."/>
        </authorList>
    </citation>
    <scope>NUCLEOTIDE SEQUENCE [LARGE SCALE GENOMIC DNA]</scope>
    <source>
        <strain evidence="2 3">PLY_AMNH</strain>
    </source>
</reference>
<dbReference type="Pfam" id="PF00240">
    <property type="entry name" value="ubiquitin"/>
    <property type="match status" value="1"/>
</dbReference>
<dbReference type="AlphaFoldDB" id="A0AAE0KYH2"/>
<evidence type="ECO:0000313" key="2">
    <source>
        <dbReference type="EMBL" id="KAK3265292.1"/>
    </source>
</evidence>
<dbReference type="EMBL" id="LGRX02014023">
    <property type="protein sequence ID" value="KAK3265292.1"/>
    <property type="molecule type" value="Genomic_DNA"/>
</dbReference>
<dbReference type="Proteomes" id="UP001190700">
    <property type="component" value="Unassembled WGS sequence"/>
</dbReference>
<keyword evidence="3" id="KW-1185">Reference proteome</keyword>
<evidence type="ECO:0000259" key="1">
    <source>
        <dbReference type="Pfam" id="PF00240"/>
    </source>
</evidence>
<feature type="domain" description="Ubiquitin-like" evidence="1">
    <location>
        <begin position="14"/>
        <end position="77"/>
    </location>
</feature>
<comment type="caution">
    <text evidence="2">The sequence shown here is derived from an EMBL/GenBank/DDBJ whole genome shotgun (WGS) entry which is preliminary data.</text>
</comment>
<sequence length="100" mass="11196">MVQILIHVFPLDTPKQKYFTLLDVEKGTRILEVKLAVADIEGAPLVHNQDLVFMGERCEDEKCMSDYGICEDFILQVTGFVINPPVSGKKFVKGKLTSVP</sequence>
<name>A0AAE0KYH2_9CHLO</name>
<dbReference type="CDD" id="cd17039">
    <property type="entry name" value="Ubl_ubiquitin_like"/>
    <property type="match status" value="1"/>
</dbReference>
<dbReference type="InterPro" id="IPR029071">
    <property type="entry name" value="Ubiquitin-like_domsf"/>
</dbReference>
<evidence type="ECO:0000313" key="3">
    <source>
        <dbReference type="Proteomes" id="UP001190700"/>
    </source>
</evidence>
<accession>A0AAE0KYH2</accession>
<proteinExistence type="predicted"/>
<dbReference type="SUPFAM" id="SSF54236">
    <property type="entry name" value="Ubiquitin-like"/>
    <property type="match status" value="1"/>
</dbReference>
<organism evidence="2 3">
    <name type="scientific">Cymbomonas tetramitiformis</name>
    <dbReference type="NCBI Taxonomy" id="36881"/>
    <lineage>
        <taxon>Eukaryota</taxon>
        <taxon>Viridiplantae</taxon>
        <taxon>Chlorophyta</taxon>
        <taxon>Pyramimonadophyceae</taxon>
        <taxon>Pyramimonadales</taxon>
        <taxon>Pyramimonadaceae</taxon>
        <taxon>Cymbomonas</taxon>
    </lineage>
</organism>
<protein>
    <recommendedName>
        <fullName evidence="1">Ubiquitin-like domain-containing protein</fullName>
    </recommendedName>
</protein>